<keyword evidence="5" id="KW-0460">Magnesium</keyword>
<dbReference type="SUPFAM" id="SSF52540">
    <property type="entry name" value="P-loop containing nucleoside triphosphate hydrolases"/>
    <property type="match status" value="1"/>
</dbReference>
<comment type="similarity">
    <text evidence="2">Belongs to the TRAFAC class TrmE-Era-EngA-EngB-Septin-like GTPase superfamily. EngB GTPase family.</text>
</comment>
<feature type="compositionally biased region" description="Basic and acidic residues" evidence="7">
    <location>
        <begin position="322"/>
        <end position="336"/>
    </location>
</feature>
<keyword evidence="11" id="KW-1185">Reference proteome</keyword>
<dbReference type="PANTHER" id="PTHR47560:SF1">
    <property type="entry name" value="EXPRESSED PROTEIN"/>
    <property type="match status" value="1"/>
</dbReference>
<dbReference type="HAMAP" id="MF_00321">
    <property type="entry name" value="GTPase_EngB"/>
    <property type="match status" value="1"/>
</dbReference>
<keyword evidence="8" id="KW-0472">Membrane</keyword>
<comment type="cofactor">
    <cofactor evidence="1">
        <name>Mg(2+)</name>
        <dbReference type="ChEBI" id="CHEBI:18420"/>
    </cofactor>
</comment>
<evidence type="ECO:0000256" key="1">
    <source>
        <dbReference type="ARBA" id="ARBA00001946"/>
    </source>
</evidence>
<comment type="caution">
    <text evidence="10">The sequence shown here is derived from an EMBL/GenBank/DDBJ whole genome shotgun (WGS) entry which is preliminary data.</text>
</comment>
<feature type="compositionally biased region" description="Basic and acidic residues" evidence="7">
    <location>
        <begin position="143"/>
        <end position="203"/>
    </location>
</feature>
<keyword evidence="8" id="KW-0812">Transmembrane</keyword>
<proteinExistence type="inferred from homology"/>
<sequence length="833" mass="94415">MSEVKTSKNKFNEKVKFEVGKVKFSKKRSEEPSKFKVNDDGFSEKGSFKKSFKLNSRDDNDGKRGYGVESSGMKRKRVYGERGVEKSGEFDNGGVPNRKFMPRDGRNDKEGFVRRKSSGKDAISDVDRLNRAKFSSSRGGNSQRDEFSKDRGSKKEFRSSRGYKGRADVGDGKRSFSRGKEKGGNEEGFEFSKERGRKKEFESSRGYNGRADVVDGKRSIGRAKERVGSEEGFGSKLKSNIKTRDMRPPRVITRGEGASPKHVEGSDSNPKSQTKGRDRLPSSKRDEASDNQLKTKNKTRDKWVSTKHDDVESGSQKQQSKTKTDSNRQVDQRPGNRPEVGPLETTTKKLLRPKKYKEENSLEDCPPRNRKKIKMRIDPDDISNKKRDDGISIIGKTVEKKVDPDKDNELSQNAQFRAIQPSPSILSFVEDNLLGRRRLIDLRRAGYNIDLSAPLDNIPLSTSTERERIEEAVFRNKLEFFAAAKVSSSFPPAELPEIAFAGRSNVGKSSLLNALTRQWGVVRTSDKPGLTQTINFFKLGSKLCMVDLPGYGFAYAKEEVKDAWEELVKEYVSSRVGLKRVCLLIDTKWGMKPRDHELINLMERSQTKYQVVLTKSDLVFPIDVARRAMQIEEVDSQGKYIYSKASDDDKFKVWWWNPKPKNSSFPDCSFCKNVEEVRQTPDSPTREDLVDALDQVKEGRIPENRFALRILAEEMINWPNLEVKEGRIPENRFALRILAEEMINWPNLEVEIKKSKPKRSQYAKATDTGVDPQVAAKRLNIEWDAAAEIEDSDESDDSEVPSAVGYGALYLVTAFPVIIGISVVLILFYNSLQ</sequence>
<dbReference type="AlphaFoldDB" id="A0A7J6WB76"/>
<organism evidence="10 11">
    <name type="scientific">Thalictrum thalictroides</name>
    <name type="common">Rue-anemone</name>
    <name type="synonym">Anemone thalictroides</name>
    <dbReference type="NCBI Taxonomy" id="46969"/>
    <lineage>
        <taxon>Eukaryota</taxon>
        <taxon>Viridiplantae</taxon>
        <taxon>Streptophyta</taxon>
        <taxon>Embryophyta</taxon>
        <taxon>Tracheophyta</taxon>
        <taxon>Spermatophyta</taxon>
        <taxon>Magnoliopsida</taxon>
        <taxon>Ranunculales</taxon>
        <taxon>Ranunculaceae</taxon>
        <taxon>Thalictroideae</taxon>
        <taxon>Thalictrum</taxon>
    </lineage>
</organism>
<accession>A0A7J6WB76</accession>
<feature type="compositionally biased region" description="Basic and acidic residues" evidence="7">
    <location>
        <begin position="212"/>
        <end position="229"/>
    </location>
</feature>
<dbReference type="PANTHER" id="PTHR47560">
    <property type="entry name" value="EXPRESSED PROTEIN"/>
    <property type="match status" value="1"/>
</dbReference>
<protein>
    <submittedName>
        <fullName evidence="10">Gtp-binding protein engb</fullName>
    </submittedName>
</protein>
<feature type="domain" description="EngB-type G" evidence="9">
    <location>
        <begin position="494"/>
        <end position="680"/>
    </location>
</feature>
<feature type="compositionally biased region" description="Basic and acidic residues" evidence="7">
    <location>
        <begin position="101"/>
        <end position="130"/>
    </location>
</feature>
<evidence type="ECO:0000256" key="4">
    <source>
        <dbReference type="ARBA" id="ARBA00022741"/>
    </source>
</evidence>
<dbReference type="InterPro" id="IPR019987">
    <property type="entry name" value="GTP-bd_ribosome_bio_YsxC"/>
</dbReference>
<feature type="compositionally biased region" description="Basic and acidic residues" evidence="7">
    <location>
        <begin position="55"/>
        <end position="66"/>
    </location>
</feature>
<keyword evidence="4" id="KW-0547">Nucleotide-binding</keyword>
<feature type="region of interest" description="Disordered" evidence="7">
    <location>
        <begin position="28"/>
        <end position="370"/>
    </location>
</feature>
<reference evidence="10 11" key="1">
    <citation type="submission" date="2020-06" db="EMBL/GenBank/DDBJ databases">
        <title>Transcriptomic and genomic resources for Thalictrum thalictroides and T. hernandezii: Facilitating candidate gene discovery in an emerging model plant lineage.</title>
        <authorList>
            <person name="Arias T."/>
            <person name="Riano-Pachon D.M."/>
            <person name="Di Stilio V.S."/>
        </authorList>
    </citation>
    <scope>NUCLEOTIDE SEQUENCE [LARGE SCALE GENOMIC DNA]</scope>
    <source>
        <strain evidence="11">cv. WT478/WT964</strain>
        <tissue evidence="10">Leaves</tissue>
    </source>
</reference>
<dbReference type="InterPro" id="IPR006073">
    <property type="entry name" value="GTP-bd"/>
</dbReference>
<name>A0A7J6WB76_THATH</name>
<evidence type="ECO:0000256" key="5">
    <source>
        <dbReference type="ARBA" id="ARBA00022842"/>
    </source>
</evidence>
<dbReference type="PROSITE" id="PS51706">
    <property type="entry name" value="G_ENGB"/>
    <property type="match status" value="1"/>
</dbReference>
<dbReference type="OrthoDB" id="391988at2759"/>
<dbReference type="NCBIfam" id="TIGR03598">
    <property type="entry name" value="GTPase_YsxC"/>
    <property type="match status" value="1"/>
</dbReference>
<gene>
    <name evidence="10" type="ORF">FRX31_016554</name>
</gene>
<dbReference type="GO" id="GO:0005525">
    <property type="term" value="F:GTP binding"/>
    <property type="evidence" value="ECO:0007669"/>
    <property type="project" value="UniProtKB-KW"/>
</dbReference>
<dbReference type="Pfam" id="PF01926">
    <property type="entry name" value="MMR_HSR1"/>
    <property type="match status" value="1"/>
</dbReference>
<dbReference type="CDD" id="cd01876">
    <property type="entry name" value="YihA_EngB"/>
    <property type="match status" value="1"/>
</dbReference>
<dbReference type="InterPro" id="IPR030393">
    <property type="entry name" value="G_ENGB_dom"/>
</dbReference>
<evidence type="ECO:0000313" key="10">
    <source>
        <dbReference type="EMBL" id="KAF5193860.1"/>
    </source>
</evidence>
<feature type="compositionally biased region" description="Basic and acidic residues" evidence="7">
    <location>
        <begin position="298"/>
        <end position="311"/>
    </location>
</feature>
<evidence type="ECO:0000259" key="9">
    <source>
        <dbReference type="PROSITE" id="PS51706"/>
    </source>
</evidence>
<keyword evidence="6" id="KW-0342">GTP-binding</keyword>
<evidence type="ECO:0000256" key="3">
    <source>
        <dbReference type="ARBA" id="ARBA00022723"/>
    </source>
</evidence>
<evidence type="ECO:0000256" key="2">
    <source>
        <dbReference type="ARBA" id="ARBA00009638"/>
    </source>
</evidence>
<feature type="transmembrane region" description="Helical" evidence="8">
    <location>
        <begin position="808"/>
        <end position="829"/>
    </location>
</feature>
<dbReference type="Gene3D" id="3.40.50.300">
    <property type="entry name" value="P-loop containing nucleotide triphosphate hydrolases"/>
    <property type="match status" value="1"/>
</dbReference>
<dbReference type="EMBL" id="JABWDY010019513">
    <property type="protein sequence ID" value="KAF5193860.1"/>
    <property type="molecule type" value="Genomic_DNA"/>
</dbReference>
<evidence type="ECO:0000256" key="7">
    <source>
        <dbReference type="SAM" id="MobiDB-lite"/>
    </source>
</evidence>
<evidence type="ECO:0000313" key="11">
    <source>
        <dbReference type="Proteomes" id="UP000554482"/>
    </source>
</evidence>
<dbReference type="GO" id="GO:0046872">
    <property type="term" value="F:metal ion binding"/>
    <property type="evidence" value="ECO:0007669"/>
    <property type="project" value="UniProtKB-KW"/>
</dbReference>
<keyword evidence="8" id="KW-1133">Transmembrane helix</keyword>
<feature type="compositionally biased region" description="Polar residues" evidence="7">
    <location>
        <begin position="133"/>
        <end position="142"/>
    </location>
</feature>
<evidence type="ECO:0000256" key="8">
    <source>
        <dbReference type="SAM" id="Phobius"/>
    </source>
</evidence>
<feature type="compositionally biased region" description="Basic and acidic residues" evidence="7">
    <location>
        <begin position="78"/>
        <end position="89"/>
    </location>
</feature>
<keyword evidence="3" id="KW-0479">Metal-binding</keyword>
<dbReference type="Proteomes" id="UP000554482">
    <property type="component" value="Unassembled WGS sequence"/>
</dbReference>
<feature type="compositionally biased region" description="Basic and acidic residues" evidence="7">
    <location>
        <begin position="275"/>
        <end position="288"/>
    </location>
</feature>
<evidence type="ECO:0000256" key="6">
    <source>
        <dbReference type="ARBA" id="ARBA00023134"/>
    </source>
</evidence>
<dbReference type="InterPro" id="IPR027417">
    <property type="entry name" value="P-loop_NTPase"/>
</dbReference>
<feature type="compositionally biased region" description="Basic and acidic residues" evidence="7">
    <location>
        <begin position="28"/>
        <end position="47"/>
    </location>
</feature>